<organism evidence="3 4">
    <name type="scientific">Bacillus cereus</name>
    <dbReference type="NCBI Taxonomy" id="1396"/>
    <lineage>
        <taxon>Bacteria</taxon>
        <taxon>Bacillati</taxon>
        <taxon>Bacillota</taxon>
        <taxon>Bacilli</taxon>
        <taxon>Bacillales</taxon>
        <taxon>Bacillaceae</taxon>
        <taxon>Bacillus</taxon>
        <taxon>Bacillus cereus group</taxon>
    </lineage>
</organism>
<gene>
    <name evidence="3" type="ORF">B4088_0999</name>
</gene>
<dbReference type="RefSeq" id="WP_063260162.1">
    <property type="nucleotide sequence ID" value="NZ_AP022939.1"/>
</dbReference>
<evidence type="ECO:0008006" key="5">
    <source>
        <dbReference type="Google" id="ProtNLM"/>
    </source>
</evidence>
<evidence type="ECO:0000256" key="2">
    <source>
        <dbReference type="SAM" id="Phobius"/>
    </source>
</evidence>
<name>A0A164QC46_BACCE</name>
<feature type="region of interest" description="Disordered" evidence="1">
    <location>
        <begin position="114"/>
        <end position="142"/>
    </location>
</feature>
<comment type="caution">
    <text evidence="3">The sequence shown here is derived from an EMBL/GenBank/DDBJ whole genome shotgun (WGS) entry which is preliminary data.</text>
</comment>
<dbReference type="Proteomes" id="UP000076482">
    <property type="component" value="Unassembled WGS sequence"/>
</dbReference>
<evidence type="ECO:0000313" key="3">
    <source>
        <dbReference type="EMBL" id="KZD70943.1"/>
    </source>
</evidence>
<dbReference type="PATRIC" id="fig|1396.535.peg.4841"/>
<dbReference type="EMBL" id="LJKE01000022">
    <property type="protein sequence ID" value="KZD70943.1"/>
    <property type="molecule type" value="Genomic_DNA"/>
</dbReference>
<keyword evidence="2" id="KW-0472">Membrane</keyword>
<dbReference type="AlphaFoldDB" id="A0A164QC46"/>
<evidence type="ECO:0000313" key="4">
    <source>
        <dbReference type="Proteomes" id="UP000076482"/>
    </source>
</evidence>
<evidence type="ECO:0000256" key="1">
    <source>
        <dbReference type="SAM" id="MobiDB-lite"/>
    </source>
</evidence>
<keyword evidence="2" id="KW-0812">Transmembrane</keyword>
<sequence>MKEKKEFLIPQNVSPQFEVFQNVTIKDLLIFVPSVVIDVPLIFLDISIYVKAPIISITAIVPMLLVYFRPVRQNIPFWQHGKELLRFAFRQRVYEYQKEVESYEYTPKFESSEKIDAGETKNEKTIERRTPEPKIGAGSYSN</sequence>
<proteinExistence type="predicted"/>
<accession>A0A164QC46</accession>
<keyword evidence="2" id="KW-1133">Transmembrane helix</keyword>
<reference evidence="3 4" key="1">
    <citation type="submission" date="2015-09" db="EMBL/GenBank/DDBJ databases">
        <title>Bacillus cereus food isolates.</title>
        <authorList>
            <person name="Boekhorst J."/>
        </authorList>
    </citation>
    <scope>NUCLEOTIDE SEQUENCE [LARGE SCALE GENOMIC DNA]</scope>
    <source>
        <strain evidence="3 4">B4088</strain>
    </source>
</reference>
<feature type="compositionally biased region" description="Basic and acidic residues" evidence="1">
    <location>
        <begin position="114"/>
        <end position="132"/>
    </location>
</feature>
<protein>
    <recommendedName>
        <fullName evidence="5">Conjugal transfer protein</fullName>
    </recommendedName>
</protein>
<feature type="transmembrane region" description="Helical" evidence="2">
    <location>
        <begin position="48"/>
        <end position="68"/>
    </location>
</feature>